<dbReference type="AlphaFoldDB" id="A0A9X1HGF3"/>
<keyword evidence="2" id="KW-1185">Reference proteome</keyword>
<organism evidence="1 2">
    <name type="scientific">Flavobacterium potami</name>
    <dbReference type="NCBI Taxonomy" id="2872310"/>
    <lineage>
        <taxon>Bacteria</taxon>
        <taxon>Pseudomonadati</taxon>
        <taxon>Bacteroidota</taxon>
        <taxon>Flavobacteriia</taxon>
        <taxon>Flavobacteriales</taxon>
        <taxon>Flavobacteriaceae</taxon>
        <taxon>Flavobacterium</taxon>
    </lineage>
</organism>
<name>A0A9X1HGF3_9FLAO</name>
<protein>
    <submittedName>
        <fullName evidence="1">Uncharacterized protein</fullName>
    </submittedName>
</protein>
<accession>A0A9X1HGF3</accession>
<dbReference type="EMBL" id="JAINUY010000012">
    <property type="protein sequence ID" value="MBZ4037817.1"/>
    <property type="molecule type" value="Genomic_DNA"/>
</dbReference>
<sequence>MEIINYESIFYIEKDKEFKLVENFTYTIQTKGVSLIGSLIDFEKILQESIVENDNGTMDILEKIKLEYGTFLFEISNVEKLKNFENNGKSYFNFSRLNIKPV</sequence>
<proteinExistence type="predicted"/>
<comment type="caution">
    <text evidence="1">The sequence shown here is derived from an EMBL/GenBank/DDBJ whole genome shotgun (WGS) entry which is preliminary data.</text>
</comment>
<dbReference type="Proteomes" id="UP001139366">
    <property type="component" value="Unassembled WGS sequence"/>
</dbReference>
<evidence type="ECO:0000313" key="1">
    <source>
        <dbReference type="EMBL" id="MBZ4037817.1"/>
    </source>
</evidence>
<reference evidence="1 2" key="1">
    <citation type="journal article" date="2023" name="Antonie Van Leeuwenhoek">
        <title>Flavobacterium potami sp. nov., a multi-metal resistance genes harbouring bacterium isolated from shallow river silt.</title>
        <authorList>
            <person name="Li S."/>
            <person name="Mao S."/>
            <person name="Mu W."/>
            <person name="Guo B."/>
            <person name="Li C."/>
            <person name="Zhu Q."/>
            <person name="Hou X."/>
            <person name="Zhao Y."/>
            <person name="Wei S."/>
            <person name="Liu H."/>
            <person name="Liu A."/>
        </authorList>
    </citation>
    <scope>NUCLEOTIDE SEQUENCE [LARGE SCALE GENOMIC DNA]</scope>
    <source>
        <strain evidence="1 2">17A</strain>
    </source>
</reference>
<gene>
    <name evidence="1" type="ORF">K6T82_23875</name>
</gene>
<evidence type="ECO:0000313" key="2">
    <source>
        <dbReference type="Proteomes" id="UP001139366"/>
    </source>
</evidence>
<dbReference type="RefSeq" id="WP_223711529.1">
    <property type="nucleotide sequence ID" value="NZ_JAINUY010000012.1"/>
</dbReference>